<evidence type="ECO:0000256" key="1">
    <source>
        <dbReference type="SAM" id="Phobius"/>
    </source>
</evidence>
<feature type="transmembrane region" description="Helical" evidence="1">
    <location>
        <begin position="828"/>
        <end position="846"/>
    </location>
</feature>
<feature type="domain" description="Thioredoxin" evidence="3">
    <location>
        <begin position="1209"/>
        <end position="1316"/>
    </location>
</feature>
<dbReference type="GO" id="GO:0008289">
    <property type="term" value="F:lipid binding"/>
    <property type="evidence" value="ECO:0007669"/>
    <property type="project" value="InterPro"/>
</dbReference>
<proteinExistence type="predicted"/>
<dbReference type="Gene3D" id="3.40.30.10">
    <property type="entry name" value="Glutaredoxin"/>
    <property type="match status" value="1"/>
</dbReference>
<evidence type="ECO:0000313" key="4">
    <source>
        <dbReference type="EMBL" id="GMH83804.1"/>
    </source>
</evidence>
<dbReference type="InterPro" id="IPR002913">
    <property type="entry name" value="START_lipid-bd_dom"/>
</dbReference>
<feature type="domain" description="START" evidence="2">
    <location>
        <begin position="951"/>
        <end position="1094"/>
    </location>
</feature>
<feature type="transmembrane region" description="Helical" evidence="1">
    <location>
        <begin position="699"/>
        <end position="717"/>
    </location>
</feature>
<dbReference type="Pfam" id="PF13385">
    <property type="entry name" value="Laminin_G_3"/>
    <property type="match status" value="1"/>
</dbReference>
<dbReference type="SUPFAM" id="SSF57184">
    <property type="entry name" value="Growth factor receptor domain"/>
    <property type="match status" value="2"/>
</dbReference>
<evidence type="ECO:0000259" key="3">
    <source>
        <dbReference type="PROSITE" id="PS51352"/>
    </source>
</evidence>
<dbReference type="Proteomes" id="UP001165160">
    <property type="component" value="Unassembled WGS sequence"/>
</dbReference>
<dbReference type="InterPro" id="IPR011641">
    <property type="entry name" value="Tyr-kin_ephrin_A/B_rcpt-like"/>
</dbReference>
<dbReference type="InterPro" id="IPR013766">
    <property type="entry name" value="Thioredoxin_domain"/>
</dbReference>
<dbReference type="InterPro" id="IPR013320">
    <property type="entry name" value="ConA-like_dom_sf"/>
</dbReference>
<dbReference type="Gene3D" id="2.10.50.10">
    <property type="entry name" value="Tumor Necrosis Factor Receptor, subunit A, domain 2"/>
    <property type="match status" value="4"/>
</dbReference>
<sequence length="1316" mass="142957">MWHGVELQQAEVSALAAARCFAGEFFSVSSGCSPCPFGTYLGSSGAATCTACPSGKTSFTTGAISDFACVHDTHSWNFIGCSDDSPVVDETVGSALAATAINGASCSAEGMVLDGDDDYVDIDDWEWGGTTSIEVYVKYDSFNTYSSRVFDFGNGANSDNVILFNPGTTSTIGWNVRQGSTQKYIHTSNFDSSTWTHVVVTVSGNTMKVYKNGALAGTKTDGHEPNVLTRTQHWLGRSAWSADGYFDGTIAYLKVWHNKELTDSDVAALRHSLPCVPGTFGVGYPDCSTCPAGSYSVAGSTTSCTICPAGSYLEDAATNLYFHDNLLDCKVCSAGKYLSDGATDPALHSSSSQCLICQAGKFAADKGMEAAAHEVCTACPAGKNNEDDAADRFLHNGLKSCDAGEASIGGGEICSACADGFFTSSPGSPTCFACEAGKYANAEQTECLLCPAGKISGVAQSSCAECEAGKLSEGEGNSECLACPSYQTSNPGSFACHCKDSFVNTTTINPNEPCTCGPGYTLEGGNCVPCAPGFFKSSTSLDLCESCNKVALKGATGSFQPASSKETCTCGKGDFKSLKPPPLEGNETSTTFIGQCLECPEGTSCVEPGVTVKELPVKRGYWRSDDNSSNIVKCYIEEACAQSPAVKSANVTKMTSDQCAMGHIGPVCNVCLPGFAKDVLGHCLPCESDKGFHVPVESWIFLFVLVVVLPVTLFFMCKKPTAPNNRLSNFRQRSVSRERSRLSPNGLVAAQTNRDHWFYRARTKAKILVSFYQIVTSFESVLEIRFPPVYEKFMRWVSSTANLDALQLVRADCIVDTNFYTSLLAQTLLPIAISSLIFAVFVIMKFTRGRNSRDRRARYHAVFGEKHLHEGALRGMNEDLTRSKRGFVEHFVRIAGSTVKEAGWVLYTKPKEKWKSFVTYSGAVVERRCSSGRGPIDEIRGTFVVHARLDRVKRWVVNADRDLRVNDAESYILGGQNSEAGRRVFYLCKKLKGSFSKRDYLLEGFEGTLDDGRHYVVHRSLEDDRLYSLKKSHQQGRVRGKVKYCGWLFYSVEGGRATKVTYVENIDPGGMFKGAIRKICVPLLLRDRVDDLLAEMDQEHEHQMFSEFGGEDVKNFGIEAVEMTSLRETGALERQGAEGHPSSFAASNPLHEGNRGMLTLVKKEEEEKRDEREKDPYKTPFSFTMMQRSLLHILLLSLLTISAGRSSFSNVIKPTFMNALSTRGGDDSVITVKDLASVESIIADNSDALIVMDFTASWCGPCKMIAPFHHELSSKYGSVIFLSVDVDVCPDVAANYDVSAMPTFVFLKGGEVVDRL</sequence>
<dbReference type="PANTHER" id="PTHR46967:SF2">
    <property type="entry name" value="SUSHI, VON WILLEBRAND FACTOR TYPE A, EGF AND PENTRAXIN DOMAIN-CONTAINING PROTEIN 1-LIKE"/>
    <property type="match status" value="1"/>
</dbReference>
<dbReference type="SUPFAM" id="SSF55961">
    <property type="entry name" value="Bet v1-like"/>
    <property type="match status" value="1"/>
</dbReference>
<dbReference type="EMBL" id="BRXX01000030">
    <property type="protein sequence ID" value="GMH83804.1"/>
    <property type="molecule type" value="Genomic_DNA"/>
</dbReference>
<dbReference type="PROSITE" id="PS50848">
    <property type="entry name" value="START"/>
    <property type="match status" value="1"/>
</dbReference>
<name>A0A9W7B4C5_9STRA</name>
<accession>A0A9W7B4C5</accession>
<dbReference type="InterPro" id="IPR023393">
    <property type="entry name" value="START-like_dom_sf"/>
</dbReference>
<dbReference type="SMART" id="SM01411">
    <property type="entry name" value="Ephrin_rec_like"/>
    <property type="match status" value="6"/>
</dbReference>
<organism evidence="4 5">
    <name type="scientific">Triparma verrucosa</name>
    <dbReference type="NCBI Taxonomy" id="1606542"/>
    <lineage>
        <taxon>Eukaryota</taxon>
        <taxon>Sar</taxon>
        <taxon>Stramenopiles</taxon>
        <taxon>Ochrophyta</taxon>
        <taxon>Bolidophyceae</taxon>
        <taxon>Parmales</taxon>
        <taxon>Triparmaceae</taxon>
        <taxon>Triparma</taxon>
    </lineage>
</organism>
<dbReference type="Gene3D" id="2.60.120.200">
    <property type="match status" value="1"/>
</dbReference>
<keyword evidence="1" id="KW-1133">Transmembrane helix</keyword>
<keyword evidence="1" id="KW-0812">Transmembrane</keyword>
<dbReference type="InterPro" id="IPR009030">
    <property type="entry name" value="Growth_fac_rcpt_cys_sf"/>
</dbReference>
<gene>
    <name evidence="4" type="ORF">TrVE_jg3520</name>
</gene>
<dbReference type="Gene3D" id="3.30.530.20">
    <property type="match status" value="1"/>
</dbReference>
<dbReference type="CDD" id="cd02947">
    <property type="entry name" value="TRX_family"/>
    <property type="match status" value="1"/>
</dbReference>
<keyword evidence="1" id="KW-0472">Membrane</keyword>
<evidence type="ECO:0000259" key="2">
    <source>
        <dbReference type="PROSITE" id="PS50848"/>
    </source>
</evidence>
<evidence type="ECO:0000313" key="5">
    <source>
        <dbReference type="Proteomes" id="UP001165160"/>
    </source>
</evidence>
<keyword evidence="5" id="KW-1185">Reference proteome</keyword>
<comment type="caution">
    <text evidence="4">The sequence shown here is derived from an EMBL/GenBank/DDBJ whole genome shotgun (WGS) entry which is preliminary data.</text>
</comment>
<dbReference type="PANTHER" id="PTHR46967">
    <property type="entry name" value="INSULIN-LIKE GROWTH FACTOR BINDING PROTEIN,N-TERMINAL"/>
    <property type="match status" value="1"/>
</dbReference>
<dbReference type="Pfam" id="PF07699">
    <property type="entry name" value="Ephrin_rec_like"/>
    <property type="match status" value="1"/>
</dbReference>
<reference evidence="5" key="1">
    <citation type="journal article" date="2023" name="Commun. Biol.">
        <title>Genome analysis of Parmales, the sister group of diatoms, reveals the evolutionary specialization of diatoms from phago-mixotrophs to photoautotrophs.</title>
        <authorList>
            <person name="Ban H."/>
            <person name="Sato S."/>
            <person name="Yoshikawa S."/>
            <person name="Yamada K."/>
            <person name="Nakamura Y."/>
            <person name="Ichinomiya M."/>
            <person name="Sato N."/>
            <person name="Blanc-Mathieu R."/>
            <person name="Endo H."/>
            <person name="Kuwata A."/>
            <person name="Ogata H."/>
        </authorList>
    </citation>
    <scope>NUCLEOTIDE SEQUENCE [LARGE SCALE GENOMIC DNA]</scope>
    <source>
        <strain evidence="5">NIES 3699</strain>
    </source>
</reference>
<dbReference type="Pfam" id="PF00085">
    <property type="entry name" value="Thioredoxin"/>
    <property type="match status" value="1"/>
</dbReference>
<dbReference type="SUPFAM" id="SSF52833">
    <property type="entry name" value="Thioredoxin-like"/>
    <property type="match status" value="1"/>
</dbReference>
<dbReference type="PROSITE" id="PS51352">
    <property type="entry name" value="THIOREDOXIN_2"/>
    <property type="match status" value="1"/>
</dbReference>
<dbReference type="InterPro" id="IPR036249">
    <property type="entry name" value="Thioredoxin-like_sf"/>
</dbReference>
<dbReference type="SUPFAM" id="SSF49899">
    <property type="entry name" value="Concanavalin A-like lectins/glucanases"/>
    <property type="match status" value="1"/>
</dbReference>
<protein>
    <submittedName>
        <fullName evidence="4">Uncharacterized protein</fullName>
    </submittedName>
</protein>